<accession>A0ABS2U1P8</accession>
<keyword evidence="1" id="KW-0472">Membrane</keyword>
<dbReference type="Proteomes" id="UP000749040">
    <property type="component" value="Unassembled WGS sequence"/>
</dbReference>
<keyword evidence="3" id="KW-1185">Reference proteome</keyword>
<comment type="caution">
    <text evidence="2">The sequence shown here is derived from an EMBL/GenBank/DDBJ whole genome shotgun (WGS) entry which is preliminary data.</text>
</comment>
<keyword evidence="1" id="KW-1133">Transmembrane helix</keyword>
<evidence type="ECO:0000256" key="1">
    <source>
        <dbReference type="SAM" id="Phobius"/>
    </source>
</evidence>
<feature type="transmembrane region" description="Helical" evidence="1">
    <location>
        <begin position="7"/>
        <end position="25"/>
    </location>
</feature>
<evidence type="ECO:0000313" key="2">
    <source>
        <dbReference type="EMBL" id="MBM9509529.1"/>
    </source>
</evidence>
<keyword evidence="1" id="KW-0812">Transmembrane</keyword>
<organism evidence="2 3">
    <name type="scientific">Actinacidiphila acididurans</name>
    <dbReference type="NCBI Taxonomy" id="2784346"/>
    <lineage>
        <taxon>Bacteria</taxon>
        <taxon>Bacillati</taxon>
        <taxon>Actinomycetota</taxon>
        <taxon>Actinomycetes</taxon>
        <taxon>Kitasatosporales</taxon>
        <taxon>Streptomycetaceae</taxon>
        <taxon>Actinacidiphila</taxon>
    </lineage>
</organism>
<sequence>MPDSAKVMTACTLVCLVLVVLDSLVIGADALLWSGWVVLGLCTAGVLLLRPPRG</sequence>
<reference evidence="2 3" key="1">
    <citation type="submission" date="2021-01" db="EMBL/GenBank/DDBJ databases">
        <title>Streptomyces acididurans sp. nov., isolated from a peat swamp forest soil.</title>
        <authorList>
            <person name="Chantavorakit T."/>
            <person name="Duangmal K."/>
        </authorList>
    </citation>
    <scope>NUCLEOTIDE SEQUENCE [LARGE SCALE GENOMIC DNA]</scope>
    <source>
        <strain evidence="2 3">KK5PA1</strain>
    </source>
</reference>
<name>A0ABS2U1P8_9ACTN</name>
<protein>
    <submittedName>
        <fullName evidence="2">Uncharacterized protein</fullName>
    </submittedName>
</protein>
<feature type="transmembrane region" description="Helical" evidence="1">
    <location>
        <begin position="31"/>
        <end position="49"/>
    </location>
</feature>
<dbReference type="EMBL" id="JADKYB010000026">
    <property type="protein sequence ID" value="MBM9509529.1"/>
    <property type="molecule type" value="Genomic_DNA"/>
</dbReference>
<gene>
    <name evidence="2" type="ORF">ITX44_34265</name>
</gene>
<proteinExistence type="predicted"/>
<evidence type="ECO:0000313" key="3">
    <source>
        <dbReference type="Proteomes" id="UP000749040"/>
    </source>
</evidence>
<dbReference type="RefSeq" id="WP_205362914.1">
    <property type="nucleotide sequence ID" value="NZ_JADKYB010000026.1"/>
</dbReference>